<reference evidence="10" key="3">
    <citation type="submission" date="2023-06" db="EMBL/GenBank/DDBJ databases">
        <authorList>
            <person name="Sun Q."/>
            <person name="Zhou Y."/>
        </authorList>
    </citation>
    <scope>NUCLEOTIDE SEQUENCE</scope>
    <source>
        <strain evidence="10">CGMCC 1.10859</strain>
    </source>
</reference>
<keyword evidence="12" id="KW-1185">Reference proteome</keyword>
<dbReference type="SMART" id="SM00887">
    <property type="entry name" value="EB_dh"/>
    <property type="match status" value="1"/>
</dbReference>
<evidence type="ECO:0000256" key="2">
    <source>
        <dbReference type="ARBA" id="ARBA00022617"/>
    </source>
</evidence>
<keyword evidence="5" id="KW-0408">Iron</keyword>
<feature type="chain" id="PRO_5043018316" evidence="8">
    <location>
        <begin position="24"/>
        <end position="461"/>
    </location>
</feature>
<dbReference type="EMBL" id="BNAB01000030">
    <property type="protein sequence ID" value="GHE05986.1"/>
    <property type="molecule type" value="Genomic_DNA"/>
</dbReference>
<dbReference type="Pfam" id="PF09459">
    <property type="entry name" value="EB_dh"/>
    <property type="match status" value="1"/>
</dbReference>
<evidence type="ECO:0000256" key="4">
    <source>
        <dbReference type="ARBA" id="ARBA00022982"/>
    </source>
</evidence>
<comment type="caution">
    <text evidence="10">The sequence shown here is derived from an EMBL/GenBank/DDBJ whole genome shotgun (WGS) entry which is preliminary data.</text>
</comment>
<dbReference type="GO" id="GO:0046872">
    <property type="term" value="F:metal ion binding"/>
    <property type="evidence" value="ECO:0007669"/>
    <property type="project" value="UniProtKB-KW"/>
</dbReference>
<dbReference type="AlphaFoldDB" id="A0AAN4UXM7"/>
<keyword evidence="7" id="KW-0812">Transmembrane</keyword>
<keyword evidence="4" id="KW-0249">Electron transport</keyword>
<name>A0AAN4UXM7_9RHOB</name>
<keyword evidence="7" id="KW-0472">Membrane</keyword>
<evidence type="ECO:0000313" key="11">
    <source>
        <dbReference type="EMBL" id="SDX88416.1"/>
    </source>
</evidence>
<dbReference type="Gene3D" id="2.60.40.1190">
    <property type="match status" value="1"/>
</dbReference>
<dbReference type="Proteomes" id="UP000634647">
    <property type="component" value="Unassembled WGS sequence"/>
</dbReference>
<evidence type="ECO:0000256" key="3">
    <source>
        <dbReference type="ARBA" id="ARBA00022723"/>
    </source>
</evidence>
<feature type="signal peptide" evidence="8">
    <location>
        <begin position="1"/>
        <end position="23"/>
    </location>
</feature>
<feature type="transmembrane region" description="Helical" evidence="7">
    <location>
        <begin position="433"/>
        <end position="455"/>
    </location>
</feature>
<dbReference type="CDD" id="cd09625">
    <property type="entry name" value="DOMON_like_cytochrome"/>
    <property type="match status" value="1"/>
</dbReference>
<keyword evidence="1" id="KW-0813">Transport</keyword>
<feature type="region of interest" description="Disordered" evidence="6">
    <location>
        <begin position="133"/>
        <end position="159"/>
    </location>
</feature>
<evidence type="ECO:0000256" key="1">
    <source>
        <dbReference type="ARBA" id="ARBA00022448"/>
    </source>
</evidence>
<dbReference type="GO" id="GO:0020037">
    <property type="term" value="F:heme binding"/>
    <property type="evidence" value="ECO:0007669"/>
    <property type="project" value="InterPro"/>
</dbReference>
<organism evidence="10 13">
    <name type="scientific">Allgaiera indica</name>
    <dbReference type="NCBI Taxonomy" id="765699"/>
    <lineage>
        <taxon>Bacteria</taxon>
        <taxon>Pseudomonadati</taxon>
        <taxon>Pseudomonadota</taxon>
        <taxon>Alphaproteobacteria</taxon>
        <taxon>Rhodobacterales</taxon>
        <taxon>Paracoccaceae</taxon>
        <taxon>Allgaiera</taxon>
    </lineage>
</organism>
<accession>A0AAN4UXM7</accession>
<protein>
    <submittedName>
        <fullName evidence="11">Ethylbenzene dehydrogenase</fullName>
    </submittedName>
</protein>
<evidence type="ECO:0000256" key="6">
    <source>
        <dbReference type="SAM" id="MobiDB-lite"/>
    </source>
</evidence>
<evidence type="ECO:0000313" key="12">
    <source>
        <dbReference type="Proteomes" id="UP000199541"/>
    </source>
</evidence>
<evidence type="ECO:0000256" key="5">
    <source>
        <dbReference type="ARBA" id="ARBA00023004"/>
    </source>
</evidence>
<dbReference type="RefSeq" id="WP_092164207.1">
    <property type="nucleotide sequence ID" value="NZ_BNAB01000030.1"/>
</dbReference>
<gene>
    <name evidence="10" type="ORF">GCM10008024_38770</name>
    <name evidence="11" type="ORF">SAMN05444006_13720</name>
</gene>
<dbReference type="InterPro" id="IPR019020">
    <property type="entry name" value="Cyt-c552/DMSO_Rdtase_haem-bd"/>
</dbReference>
<keyword evidence="7" id="KW-1133">Transmembrane helix</keyword>
<proteinExistence type="predicted"/>
<evidence type="ECO:0000256" key="7">
    <source>
        <dbReference type="SAM" id="Phobius"/>
    </source>
</evidence>
<feature type="domain" description="Cytochrome c-552/DMSO reductase-like haem-binding" evidence="9">
    <location>
        <begin position="19"/>
        <end position="344"/>
    </location>
</feature>
<reference evidence="10" key="1">
    <citation type="journal article" date="2014" name="Int. J. Syst. Evol. Microbiol.">
        <title>Complete genome sequence of Corynebacterium casei LMG S-19264T (=DSM 44701T), isolated from a smear-ripened cheese.</title>
        <authorList>
            <consortium name="US DOE Joint Genome Institute (JGI-PGF)"/>
            <person name="Walter F."/>
            <person name="Albersmeier A."/>
            <person name="Kalinowski J."/>
            <person name="Ruckert C."/>
        </authorList>
    </citation>
    <scope>NUCLEOTIDE SEQUENCE</scope>
    <source>
        <strain evidence="10">CGMCC 1.10859</strain>
    </source>
</reference>
<keyword evidence="8" id="KW-0732">Signal</keyword>
<dbReference type="Proteomes" id="UP000199541">
    <property type="component" value="Unassembled WGS sequence"/>
</dbReference>
<evidence type="ECO:0000256" key="8">
    <source>
        <dbReference type="SAM" id="SignalP"/>
    </source>
</evidence>
<evidence type="ECO:0000313" key="10">
    <source>
        <dbReference type="EMBL" id="GHE05986.1"/>
    </source>
</evidence>
<evidence type="ECO:0000259" key="9">
    <source>
        <dbReference type="SMART" id="SM00887"/>
    </source>
</evidence>
<reference evidence="11 12" key="2">
    <citation type="submission" date="2016-10" db="EMBL/GenBank/DDBJ databases">
        <authorList>
            <person name="Varghese N."/>
            <person name="Submissions S."/>
        </authorList>
    </citation>
    <scope>NUCLEOTIDE SEQUENCE [LARGE SCALE GENOMIC DNA]</scope>
    <source>
        <strain evidence="11 12">DSM 24802</strain>
    </source>
</reference>
<keyword evidence="2" id="KW-0349">Heme</keyword>
<sequence>MRRTTYLAASAAIFAGLLVAAWATHGTGVVRDDPERNIAIPKELTSELQVKVAYDGEDIWFRYRWPVERPAIFNDVLVYNDGKWETRGGEALGSNPEFLTEDRVAMMIDDGSVPLFSRYGGYITIGEGLTTFTGTPETDEERTKYLPSTRTDPDTFDTIRPAGDLEKLRAAGQFIDLWQWRSSRSNPIGLGDDGFVAEERGGDEGTGPYMTNFDKEAGQPKYMFNPDVAGYRALKIDEVISGKVGFNDTYYLAAETAVPFDPTYQWQNGDTIPRRFLRPETGSRADVVQPSAARWRNGFWDVTLRRKMDTGNPLDDKIFRDGGSYDVAFAVFRNASTMRWHYISLPASLGLGEPAQINAKFSEPGKPDWTGPWTDVEVFYPGQVSWPRLTDPKQHPGADRIAQRVPVAYRHTERQLALYGVEVEFSKEIKRQWLWTLGMSVGLIVAFGFSMMMLFRRREEA</sequence>
<dbReference type="EMBL" id="FNOB01000037">
    <property type="protein sequence ID" value="SDX88416.1"/>
    <property type="molecule type" value="Genomic_DNA"/>
</dbReference>
<evidence type="ECO:0000313" key="13">
    <source>
        <dbReference type="Proteomes" id="UP000634647"/>
    </source>
</evidence>
<keyword evidence="3" id="KW-0479">Metal-binding</keyword>